<gene>
    <name evidence="1" type="ORF">FHP25_05095</name>
</gene>
<accession>A0A5C8PU90</accession>
<dbReference type="OrthoDB" id="1550957at2"/>
<dbReference type="EMBL" id="VDUZ01000004">
    <property type="protein sequence ID" value="TXL80408.1"/>
    <property type="molecule type" value="Genomic_DNA"/>
</dbReference>
<evidence type="ECO:0000313" key="2">
    <source>
        <dbReference type="Proteomes" id="UP000321638"/>
    </source>
</evidence>
<keyword evidence="2" id="KW-1185">Reference proteome</keyword>
<evidence type="ECO:0008006" key="3">
    <source>
        <dbReference type="Google" id="ProtNLM"/>
    </source>
</evidence>
<dbReference type="AlphaFoldDB" id="A0A5C8PU90"/>
<dbReference type="RefSeq" id="WP_147845823.1">
    <property type="nucleotide sequence ID" value="NZ_VDUZ01000004.1"/>
</dbReference>
<dbReference type="Proteomes" id="UP000321638">
    <property type="component" value="Unassembled WGS sequence"/>
</dbReference>
<proteinExistence type="predicted"/>
<sequence>MEPQPVRYIEAITQRYASLGYAPYRWYVADEKPPVAPLRKPLAESRLGLLTTSGCYVAGQVAFHYKDDASVRRIPMDTPPEQLRFAHITENYLESARRDPQCLVPLAALRRLRDEGMVGSLADDAVSCMGGIYSQRRVREELIPQIEGILKQQAVDVALLVPM</sequence>
<comment type="caution">
    <text evidence="1">The sequence shown here is derived from an EMBL/GenBank/DDBJ whole genome shotgun (WGS) entry which is preliminary data.</text>
</comment>
<organism evidence="1 2">
    <name type="scientific">Vineibacter terrae</name>
    <dbReference type="NCBI Taxonomy" id="2586908"/>
    <lineage>
        <taxon>Bacteria</taxon>
        <taxon>Pseudomonadati</taxon>
        <taxon>Pseudomonadota</taxon>
        <taxon>Alphaproteobacteria</taxon>
        <taxon>Hyphomicrobiales</taxon>
        <taxon>Vineibacter</taxon>
    </lineage>
</organism>
<protein>
    <recommendedName>
        <fullName evidence="3">Selenoprotein B glycine/betaine/sarcosine/D-proline reductase</fullName>
    </recommendedName>
</protein>
<name>A0A5C8PU90_9HYPH</name>
<evidence type="ECO:0000313" key="1">
    <source>
        <dbReference type="EMBL" id="TXL80408.1"/>
    </source>
</evidence>
<reference evidence="1 2" key="1">
    <citation type="submission" date="2019-06" db="EMBL/GenBank/DDBJ databases">
        <title>New taxonomy in bacterial strain CC-CFT640, isolated from vineyard.</title>
        <authorList>
            <person name="Lin S.-Y."/>
            <person name="Tsai C.-F."/>
            <person name="Young C.-C."/>
        </authorList>
    </citation>
    <scope>NUCLEOTIDE SEQUENCE [LARGE SCALE GENOMIC DNA]</scope>
    <source>
        <strain evidence="1 2">CC-CFT640</strain>
    </source>
</reference>